<sequence length="236" mass="25905">MKGFAGFLRQVLDAVTAGLNPALELRSRRRARKPGEEAQAGHVGPSLVPTPPDTHSHPAMIFLIRAPVSGYGRDTMTVDAKDETCDQQLPLPPRPVLPDIAAARSRGPADVVEAHWQSLRLSWQWRHAVHQIRSPGRPYPGIVPLLEAAAAQPRLRRLYPFTSHFALFFSSSPSYPWTVQAGSIVPLHNGRFKVRRRSPRAVIGEVETAEQAVALVLELLPTGPEPVITTSADEHV</sequence>
<reference evidence="2 3" key="2">
    <citation type="journal article" date="2015" name="Stand. Genomic Sci.">
        <title>Draft genome sequence of marine-derived Streptomyces sp. TP-A0598, a producer of anti-MRSA antibiotic lydicamycins.</title>
        <authorList>
            <person name="Komaki H."/>
            <person name="Ichikawa N."/>
            <person name="Hosoyama A."/>
            <person name="Fujita N."/>
            <person name="Igarashi Y."/>
        </authorList>
    </citation>
    <scope>NUCLEOTIDE SEQUENCE [LARGE SCALE GENOMIC DNA]</scope>
    <source>
        <strain evidence="2 3">NBRC 110027</strain>
    </source>
</reference>
<evidence type="ECO:0000313" key="2">
    <source>
        <dbReference type="EMBL" id="GAO08284.1"/>
    </source>
</evidence>
<dbReference type="Pfam" id="PF19692">
    <property type="entry name" value="DUF6193"/>
    <property type="match status" value="1"/>
</dbReference>
<dbReference type="AlphaFoldDB" id="A0A0P4R5H1"/>
<keyword evidence="3" id="KW-1185">Reference proteome</keyword>
<reference evidence="3" key="1">
    <citation type="submission" date="2014-09" db="EMBL/GenBank/DDBJ databases">
        <title>Whole genome shotgun sequence of Streptomyces sp. NBRC 110027.</title>
        <authorList>
            <person name="Komaki H."/>
            <person name="Ichikawa N."/>
            <person name="Katano-Makiyama Y."/>
            <person name="Hosoyama A."/>
            <person name="Hashimoto M."/>
            <person name="Uohara A."/>
            <person name="Kitahashi Y."/>
            <person name="Ohji S."/>
            <person name="Kimura A."/>
            <person name="Yamazoe A."/>
            <person name="Igarashi Y."/>
            <person name="Fujita N."/>
        </authorList>
    </citation>
    <scope>NUCLEOTIDE SEQUENCE [LARGE SCALE GENOMIC DNA]</scope>
    <source>
        <strain evidence="3">NBRC 110027</strain>
    </source>
</reference>
<dbReference type="EMBL" id="BBNO01000003">
    <property type="protein sequence ID" value="GAO08284.1"/>
    <property type="molecule type" value="Genomic_DNA"/>
</dbReference>
<gene>
    <name evidence="2" type="ORF">TPA0598_03_07450</name>
</gene>
<name>A0A0P4R5H1_9ACTN</name>
<accession>A0A0P4R5H1</accession>
<protein>
    <submittedName>
        <fullName evidence="2">Uncharacterized protein</fullName>
    </submittedName>
</protein>
<comment type="caution">
    <text evidence="2">The sequence shown here is derived from an EMBL/GenBank/DDBJ whole genome shotgun (WGS) entry which is preliminary data.</text>
</comment>
<dbReference type="Proteomes" id="UP000048965">
    <property type="component" value="Unassembled WGS sequence"/>
</dbReference>
<proteinExistence type="predicted"/>
<feature type="region of interest" description="Disordered" evidence="1">
    <location>
        <begin position="26"/>
        <end position="52"/>
    </location>
</feature>
<organism evidence="2 3">
    <name type="scientific">Streptomyces lydicamycinicus</name>
    <dbReference type="NCBI Taxonomy" id="1546107"/>
    <lineage>
        <taxon>Bacteria</taxon>
        <taxon>Bacillati</taxon>
        <taxon>Actinomycetota</taxon>
        <taxon>Actinomycetes</taxon>
        <taxon>Kitasatosporales</taxon>
        <taxon>Streptomycetaceae</taxon>
        <taxon>Streptomyces</taxon>
    </lineage>
</organism>
<evidence type="ECO:0000313" key="3">
    <source>
        <dbReference type="Proteomes" id="UP000048965"/>
    </source>
</evidence>
<evidence type="ECO:0000256" key="1">
    <source>
        <dbReference type="SAM" id="MobiDB-lite"/>
    </source>
</evidence>
<dbReference type="InterPro" id="IPR045682">
    <property type="entry name" value="DUF6193"/>
</dbReference>